<keyword evidence="2" id="KW-0812">Transmembrane</keyword>
<dbReference type="InterPro" id="IPR018108">
    <property type="entry name" value="MCP_transmembrane"/>
</dbReference>
<proteinExistence type="predicted"/>
<organism evidence="5 6">
    <name type="scientific">Papaver nudicaule</name>
    <name type="common">Iceland poppy</name>
    <dbReference type="NCBI Taxonomy" id="74823"/>
    <lineage>
        <taxon>Eukaryota</taxon>
        <taxon>Viridiplantae</taxon>
        <taxon>Streptophyta</taxon>
        <taxon>Embryophyta</taxon>
        <taxon>Tracheophyta</taxon>
        <taxon>Spermatophyta</taxon>
        <taxon>Magnoliopsida</taxon>
        <taxon>Ranunculales</taxon>
        <taxon>Papaveraceae</taxon>
        <taxon>Papaveroideae</taxon>
        <taxon>Papaver</taxon>
    </lineage>
</organism>
<evidence type="ECO:0000256" key="4">
    <source>
        <dbReference type="ARBA" id="ARBA00023136"/>
    </source>
</evidence>
<dbReference type="Proteomes" id="UP001177140">
    <property type="component" value="Unassembled WGS sequence"/>
</dbReference>
<accession>A0AA41SB88</accession>
<dbReference type="EMBL" id="JAJJMA010118029">
    <property type="protein sequence ID" value="MCL7031975.1"/>
    <property type="molecule type" value="Genomic_DNA"/>
</dbReference>
<evidence type="ECO:0000313" key="5">
    <source>
        <dbReference type="EMBL" id="MCL7031975.1"/>
    </source>
</evidence>
<evidence type="ECO:0008006" key="7">
    <source>
        <dbReference type="Google" id="ProtNLM"/>
    </source>
</evidence>
<dbReference type="SUPFAM" id="SSF103506">
    <property type="entry name" value="Mitochondrial carrier"/>
    <property type="match status" value="1"/>
</dbReference>
<dbReference type="InterPro" id="IPR023395">
    <property type="entry name" value="MCP_dom_sf"/>
</dbReference>
<evidence type="ECO:0000313" key="6">
    <source>
        <dbReference type="Proteomes" id="UP001177140"/>
    </source>
</evidence>
<keyword evidence="3" id="KW-0677">Repeat</keyword>
<dbReference type="Gene3D" id="1.50.40.10">
    <property type="entry name" value="Mitochondrial carrier domain"/>
    <property type="match status" value="1"/>
</dbReference>
<dbReference type="GO" id="GO:0016020">
    <property type="term" value="C:membrane"/>
    <property type="evidence" value="ECO:0007669"/>
    <property type="project" value="UniProtKB-SubCell"/>
</dbReference>
<evidence type="ECO:0000256" key="2">
    <source>
        <dbReference type="ARBA" id="ARBA00022692"/>
    </source>
</evidence>
<evidence type="ECO:0000256" key="1">
    <source>
        <dbReference type="ARBA" id="ARBA00004141"/>
    </source>
</evidence>
<name>A0AA41SB88_PAPNU</name>
<keyword evidence="6" id="KW-1185">Reference proteome</keyword>
<comment type="caution">
    <text evidence="5">The sequence shown here is derived from an EMBL/GenBank/DDBJ whole genome shotgun (WGS) entry which is preliminary data.</text>
</comment>
<comment type="subcellular location">
    <subcellularLocation>
        <location evidence="1">Membrane</location>
        <topology evidence="1">Multi-pass membrane protein</topology>
    </subcellularLocation>
</comment>
<keyword evidence="4" id="KW-0472">Membrane</keyword>
<dbReference type="Pfam" id="PF00153">
    <property type="entry name" value="Mito_carr"/>
    <property type="match status" value="2"/>
</dbReference>
<sequence>MQDCHEYDVRKIPKLVPLQRIIMFPFQYHTNCYALHDMSLHSQPDSRGLKYVFKNVYWEGGMRALYRGVGSTLVGIPPYAAGLKFYIYEELKRRVPEEHQNFVMLRLSCGALARLFEHTFTYPLDVFRRQKQSARRWSWVHEYDRTFTTIIRNQGWGQLFVGSSINYMTLLWLTLP</sequence>
<dbReference type="AlphaFoldDB" id="A0AA41SB88"/>
<protein>
    <recommendedName>
        <fullName evidence="7">Mitochondrial carrier protein</fullName>
    </recommendedName>
</protein>
<gene>
    <name evidence="5" type="ORF">MKW94_008401</name>
</gene>
<dbReference type="PANTHER" id="PTHR24089">
    <property type="entry name" value="SOLUTE CARRIER FAMILY 25"/>
    <property type="match status" value="1"/>
</dbReference>
<reference evidence="5" key="1">
    <citation type="submission" date="2022-03" db="EMBL/GenBank/DDBJ databases">
        <title>A functionally conserved STORR gene fusion in Papaver species that diverged 16.8 million years ago.</title>
        <authorList>
            <person name="Catania T."/>
        </authorList>
    </citation>
    <scope>NUCLEOTIDE SEQUENCE</scope>
    <source>
        <strain evidence="5">S-191538</strain>
    </source>
</reference>
<evidence type="ECO:0000256" key="3">
    <source>
        <dbReference type="ARBA" id="ARBA00022737"/>
    </source>
</evidence>